<organism evidence="1 2">
    <name type="scientific">Somion occarium</name>
    <dbReference type="NCBI Taxonomy" id="3059160"/>
    <lineage>
        <taxon>Eukaryota</taxon>
        <taxon>Fungi</taxon>
        <taxon>Dikarya</taxon>
        <taxon>Basidiomycota</taxon>
        <taxon>Agaricomycotina</taxon>
        <taxon>Agaricomycetes</taxon>
        <taxon>Polyporales</taxon>
        <taxon>Cerrenaceae</taxon>
        <taxon>Somion</taxon>
    </lineage>
</organism>
<name>A0ABP1CLS4_9APHY</name>
<evidence type="ECO:0000313" key="1">
    <source>
        <dbReference type="EMBL" id="CAL1696648.1"/>
    </source>
</evidence>
<gene>
    <name evidence="1" type="ORF">GFSPODELE1_LOCUS1291</name>
</gene>
<sequence length="100" mass="10977">MTRILATLLRAQHSALDIFKFKASRICRQKDASGRVDILGNVVARPRNVVYSKYALGLSLASKLSTGTPEDDFMRPLPYLISPGLEAIYAPAEFGKASSY</sequence>
<dbReference type="EMBL" id="OZ037944">
    <property type="protein sequence ID" value="CAL1696648.1"/>
    <property type="molecule type" value="Genomic_DNA"/>
</dbReference>
<dbReference type="Proteomes" id="UP001497453">
    <property type="component" value="Chromosome 1"/>
</dbReference>
<reference evidence="2" key="1">
    <citation type="submission" date="2024-04" db="EMBL/GenBank/DDBJ databases">
        <authorList>
            <person name="Shaw F."/>
            <person name="Minotto A."/>
        </authorList>
    </citation>
    <scope>NUCLEOTIDE SEQUENCE [LARGE SCALE GENOMIC DNA]</scope>
</reference>
<proteinExistence type="predicted"/>
<protein>
    <submittedName>
        <fullName evidence="1">Uncharacterized protein</fullName>
    </submittedName>
</protein>
<keyword evidence="2" id="KW-1185">Reference proteome</keyword>
<evidence type="ECO:0000313" key="2">
    <source>
        <dbReference type="Proteomes" id="UP001497453"/>
    </source>
</evidence>
<accession>A0ABP1CLS4</accession>